<keyword evidence="2" id="KW-1185">Reference proteome</keyword>
<reference evidence="1" key="1">
    <citation type="submission" date="2020-04" db="EMBL/GenBank/DDBJ databases">
        <authorList>
            <person name="Alioto T."/>
            <person name="Alioto T."/>
            <person name="Gomez Garrido J."/>
        </authorList>
    </citation>
    <scope>NUCLEOTIDE SEQUENCE</scope>
    <source>
        <strain evidence="1">A484AB</strain>
    </source>
</reference>
<dbReference type="AlphaFoldDB" id="A0A6S7LN08"/>
<accession>A0A6S7LN08</accession>
<feature type="non-terminal residue" evidence="1">
    <location>
        <position position="75"/>
    </location>
</feature>
<name>A0A6S7LN08_PARCT</name>
<dbReference type="Proteomes" id="UP001152795">
    <property type="component" value="Unassembled WGS sequence"/>
</dbReference>
<gene>
    <name evidence="1" type="ORF">PACLA_8A044606</name>
</gene>
<comment type="caution">
    <text evidence="1">The sequence shown here is derived from an EMBL/GenBank/DDBJ whole genome shotgun (WGS) entry which is preliminary data.</text>
</comment>
<protein>
    <submittedName>
        <fullName evidence="1">Uncharacterized protein</fullName>
    </submittedName>
</protein>
<dbReference type="EMBL" id="CACRXK020020815">
    <property type="protein sequence ID" value="CAB4035199.1"/>
    <property type="molecule type" value="Genomic_DNA"/>
</dbReference>
<sequence length="75" mass="8825">GGYQKQQDALTTCFTIEEVINQCLEENEKVYVAYMDISKAFDTMGINFMLFKLYHNKGICGEAWRLIRNWYIDMA</sequence>
<organism evidence="1 2">
    <name type="scientific">Paramuricea clavata</name>
    <name type="common">Red gorgonian</name>
    <name type="synonym">Violescent sea-whip</name>
    <dbReference type="NCBI Taxonomy" id="317549"/>
    <lineage>
        <taxon>Eukaryota</taxon>
        <taxon>Metazoa</taxon>
        <taxon>Cnidaria</taxon>
        <taxon>Anthozoa</taxon>
        <taxon>Octocorallia</taxon>
        <taxon>Malacalcyonacea</taxon>
        <taxon>Plexauridae</taxon>
        <taxon>Paramuricea</taxon>
    </lineage>
</organism>
<evidence type="ECO:0000313" key="2">
    <source>
        <dbReference type="Proteomes" id="UP001152795"/>
    </source>
</evidence>
<proteinExistence type="predicted"/>
<evidence type="ECO:0000313" key="1">
    <source>
        <dbReference type="EMBL" id="CAB4035199.1"/>
    </source>
</evidence>
<dbReference type="OrthoDB" id="410104at2759"/>
<feature type="non-terminal residue" evidence="1">
    <location>
        <position position="1"/>
    </location>
</feature>